<name>A0A7K0FL68_9SPHI</name>
<evidence type="ECO:0000313" key="2">
    <source>
        <dbReference type="Proteomes" id="UP000462931"/>
    </source>
</evidence>
<dbReference type="Gene3D" id="3.40.190.10">
    <property type="entry name" value="Periplasmic binding protein-like II"/>
    <property type="match status" value="1"/>
</dbReference>
<evidence type="ECO:0000313" key="1">
    <source>
        <dbReference type="EMBL" id="MRX46663.1"/>
    </source>
</evidence>
<organism evidence="1 2">
    <name type="scientific">Pedobacter puniceum</name>
    <dbReference type="NCBI Taxonomy" id="2666136"/>
    <lineage>
        <taxon>Bacteria</taxon>
        <taxon>Pseudomonadati</taxon>
        <taxon>Bacteroidota</taxon>
        <taxon>Sphingobacteriia</taxon>
        <taxon>Sphingobacteriales</taxon>
        <taxon>Sphingobacteriaceae</taxon>
        <taxon>Pedobacter</taxon>
    </lineage>
</organism>
<keyword evidence="2" id="KW-1185">Reference proteome</keyword>
<dbReference type="EMBL" id="WKJI01000001">
    <property type="protein sequence ID" value="MRX46663.1"/>
    <property type="molecule type" value="Genomic_DNA"/>
</dbReference>
<dbReference type="AlphaFoldDB" id="A0A7K0FL68"/>
<dbReference type="SUPFAM" id="SSF53850">
    <property type="entry name" value="Periplasmic binding protein-like II"/>
    <property type="match status" value="1"/>
</dbReference>
<accession>A0A7K0FL68</accession>
<comment type="caution">
    <text evidence="1">The sequence shown here is derived from an EMBL/GenBank/DDBJ whole genome shotgun (WGS) entry which is preliminary data.</text>
</comment>
<dbReference type="Proteomes" id="UP000462931">
    <property type="component" value="Unassembled WGS sequence"/>
</dbReference>
<gene>
    <name evidence="1" type="ORF">GJJ64_05650</name>
</gene>
<dbReference type="RefSeq" id="WP_154286733.1">
    <property type="nucleotide sequence ID" value="NZ_WKJI01000001.1"/>
</dbReference>
<protein>
    <submittedName>
        <fullName evidence="1">Extracellular solute-binding protein</fullName>
    </submittedName>
</protein>
<reference evidence="1 2" key="1">
    <citation type="submission" date="2019-11" db="EMBL/GenBank/DDBJ databases">
        <authorList>
            <person name="Cheng Q."/>
            <person name="Yang Z."/>
        </authorList>
    </citation>
    <scope>NUCLEOTIDE SEQUENCE [LARGE SCALE GENOMIC DNA]</scope>
    <source>
        <strain evidence="1 2">HX-22-1</strain>
    </source>
</reference>
<dbReference type="InterPro" id="IPR006059">
    <property type="entry name" value="SBP"/>
</dbReference>
<dbReference type="Pfam" id="PF01547">
    <property type="entry name" value="SBP_bac_1"/>
    <property type="match status" value="1"/>
</dbReference>
<sequence>MSTKKILKGITWNHSRGFTSVVATAQRFTELYPDVDIIWEKRSLQQFADMSIQQLAEKYDLLVIDHPWAGFAAGTKSILPLDDYLPAAFIKDQEENSVGRSHESYNFNDKQWALAIDAATPVASSRPDLLAQQGLSLPKTFNDVLALADKGLVAFALIPIDVLMAFYGFCATLGENPCLQDDVVISAETGTKALQLFKSLSDRIDRSFFDKNPIQVYETMVNTNQIAYCPFAYGYSNYSRNGYAANLLHFHDTVSLEDYGHLITSLGGTGLAVSSSSKYIHEAVKYAEFTAQPNTQEFLFFDNGGQPGHLKAWESEHTNNASHQYFKNTLPTLQRAYLRPRYQGHMYFQDHAGDIVRNYLLNGGNEKAVLGALNELYIQSKNLEKA</sequence>
<proteinExistence type="predicted"/>